<evidence type="ECO:0000313" key="2">
    <source>
        <dbReference type="Proteomes" id="UP001321908"/>
    </source>
</evidence>
<accession>A0ABZ0YAT0</accession>
<protein>
    <submittedName>
        <fullName evidence="1">Uncharacterized protein</fullName>
    </submittedName>
</protein>
<sequence length="102" mass="11381">MDIINSCPECNSGAHRYYRQVSAHQRAVHAIGARLVAYRINRRPEQREEILGMARMALVLGAIDPATHTELLRLLYPLDDSHPVITPNQTTAPTASIAEEVH</sequence>
<name>A0ABZ0YAT0_9GAMM</name>
<organism evidence="1 2">
    <name type="scientific">Chromohalobacter canadensis</name>
    <dbReference type="NCBI Taxonomy" id="141389"/>
    <lineage>
        <taxon>Bacteria</taxon>
        <taxon>Pseudomonadati</taxon>
        <taxon>Pseudomonadota</taxon>
        <taxon>Gammaproteobacteria</taxon>
        <taxon>Oceanospirillales</taxon>
        <taxon>Halomonadaceae</taxon>
        <taxon>Chromohalobacter</taxon>
    </lineage>
</organism>
<evidence type="ECO:0000313" key="1">
    <source>
        <dbReference type="EMBL" id="WQH08516.1"/>
    </source>
</evidence>
<proteinExistence type="predicted"/>
<dbReference type="EMBL" id="CP140151">
    <property type="protein sequence ID" value="WQH08516.1"/>
    <property type="molecule type" value="Genomic_DNA"/>
</dbReference>
<dbReference type="RefSeq" id="WP_246920760.1">
    <property type="nucleotide sequence ID" value="NZ_CP140151.1"/>
</dbReference>
<dbReference type="Proteomes" id="UP001321908">
    <property type="component" value="Chromosome"/>
</dbReference>
<keyword evidence="2" id="KW-1185">Reference proteome</keyword>
<reference evidence="1 2" key="1">
    <citation type="submission" date="2023-11" db="EMBL/GenBank/DDBJ databases">
        <title>MicrobeMod: A computational toolkit for identifying prokaryotic methylation and restriction-modification with nanopore sequencing.</title>
        <authorList>
            <person name="Crits-Christoph A."/>
            <person name="Kang S.C."/>
            <person name="Lee H."/>
            <person name="Ostrov N."/>
        </authorList>
    </citation>
    <scope>NUCLEOTIDE SEQUENCE [LARGE SCALE GENOMIC DNA]</scope>
    <source>
        <strain evidence="1 2">ATCC 43984</strain>
    </source>
</reference>
<gene>
    <name evidence="1" type="ORF">SR908_13670</name>
</gene>